<dbReference type="CDD" id="cd06445">
    <property type="entry name" value="ATase"/>
    <property type="match status" value="1"/>
</dbReference>
<evidence type="ECO:0000313" key="4">
    <source>
        <dbReference type="Proteomes" id="UP000760819"/>
    </source>
</evidence>
<dbReference type="PANTHER" id="PTHR42942">
    <property type="entry name" value="6-O-METHYLGUANINE DNA METHYLTRANSFERASE"/>
    <property type="match status" value="1"/>
</dbReference>
<dbReference type="AlphaFoldDB" id="A0A955I4X6"/>
<comment type="caution">
    <text evidence="3">The sequence shown here is derived from an EMBL/GenBank/DDBJ whole genome shotgun (WGS) entry which is preliminary data.</text>
</comment>
<sequence>MPKFKQHVLHVVQQIPAGKVASYGQVAAMADSPRAARQVGWILAGLTTNEALVPWWRVVNSKGHLSIRGGDMLAKFKQKELLENEGVEVDDEFNLDMQKYRWETAPRL</sequence>
<accession>A0A955I4X6</accession>
<gene>
    <name evidence="3" type="ORF">KC640_01705</name>
</gene>
<dbReference type="Pfam" id="PF01035">
    <property type="entry name" value="DNA_binding_1"/>
    <property type="match status" value="1"/>
</dbReference>
<dbReference type="Proteomes" id="UP000760819">
    <property type="component" value="Unassembled WGS sequence"/>
</dbReference>
<evidence type="ECO:0000313" key="3">
    <source>
        <dbReference type="EMBL" id="MCA9379120.1"/>
    </source>
</evidence>
<dbReference type="PANTHER" id="PTHR42942:SF1">
    <property type="entry name" value="ALKYLTRANSFERASE-LIKE PROTEIN 1"/>
    <property type="match status" value="1"/>
</dbReference>
<protein>
    <submittedName>
        <fullName evidence="3">MGMT family protein</fullName>
    </submittedName>
</protein>
<reference evidence="3" key="2">
    <citation type="journal article" date="2021" name="Microbiome">
        <title>Successional dynamics and alternative stable states in a saline activated sludge microbial community over 9 years.</title>
        <authorList>
            <person name="Wang Y."/>
            <person name="Ye J."/>
            <person name="Ju F."/>
            <person name="Liu L."/>
            <person name="Boyd J.A."/>
            <person name="Deng Y."/>
            <person name="Parks D.H."/>
            <person name="Jiang X."/>
            <person name="Yin X."/>
            <person name="Woodcroft B.J."/>
            <person name="Tyson G.W."/>
            <person name="Hugenholtz P."/>
            <person name="Polz M.F."/>
            <person name="Zhang T."/>
        </authorList>
    </citation>
    <scope>NUCLEOTIDE SEQUENCE</scope>
    <source>
        <strain evidence="3">HKST-UBA12</strain>
    </source>
</reference>
<name>A0A955I4X6_9BACT</name>
<dbReference type="InterPro" id="IPR052520">
    <property type="entry name" value="ATL_DNA_repair"/>
</dbReference>
<keyword evidence="1" id="KW-0227">DNA damage</keyword>
<evidence type="ECO:0000259" key="2">
    <source>
        <dbReference type="Pfam" id="PF01035"/>
    </source>
</evidence>
<organism evidence="3 4">
    <name type="scientific">Candidatus Dojkabacteria bacterium</name>
    <dbReference type="NCBI Taxonomy" id="2099670"/>
    <lineage>
        <taxon>Bacteria</taxon>
        <taxon>Candidatus Dojkabacteria</taxon>
    </lineage>
</organism>
<feature type="domain" description="Methylated-DNA-[protein]-cysteine S-methyltransferase DNA binding" evidence="2">
    <location>
        <begin position="3"/>
        <end position="87"/>
    </location>
</feature>
<dbReference type="GO" id="GO:0003824">
    <property type="term" value="F:catalytic activity"/>
    <property type="evidence" value="ECO:0007669"/>
    <property type="project" value="InterPro"/>
</dbReference>
<dbReference type="GO" id="GO:0006281">
    <property type="term" value="P:DNA repair"/>
    <property type="evidence" value="ECO:0007669"/>
    <property type="project" value="InterPro"/>
</dbReference>
<reference evidence="3" key="1">
    <citation type="submission" date="2020-04" db="EMBL/GenBank/DDBJ databases">
        <authorList>
            <person name="Zhang T."/>
        </authorList>
    </citation>
    <scope>NUCLEOTIDE SEQUENCE</scope>
    <source>
        <strain evidence="3">HKST-UBA12</strain>
    </source>
</reference>
<dbReference type="Gene3D" id="1.10.10.10">
    <property type="entry name" value="Winged helix-like DNA-binding domain superfamily/Winged helix DNA-binding domain"/>
    <property type="match status" value="1"/>
</dbReference>
<dbReference type="EMBL" id="JAGQLI010000086">
    <property type="protein sequence ID" value="MCA9379120.1"/>
    <property type="molecule type" value="Genomic_DNA"/>
</dbReference>
<dbReference type="InterPro" id="IPR036217">
    <property type="entry name" value="MethylDNA_cys_MeTrfase_DNAb"/>
</dbReference>
<dbReference type="InterPro" id="IPR036388">
    <property type="entry name" value="WH-like_DNA-bd_sf"/>
</dbReference>
<proteinExistence type="predicted"/>
<dbReference type="SUPFAM" id="SSF46767">
    <property type="entry name" value="Methylated DNA-protein cysteine methyltransferase, C-terminal domain"/>
    <property type="match status" value="1"/>
</dbReference>
<dbReference type="InterPro" id="IPR014048">
    <property type="entry name" value="MethylDNA_cys_MeTrfase_DNA-bd"/>
</dbReference>
<evidence type="ECO:0000256" key="1">
    <source>
        <dbReference type="ARBA" id="ARBA00022763"/>
    </source>
</evidence>